<reference evidence="1 2" key="1">
    <citation type="journal article" date="2010" name="Nature">
        <title>Genome sequencing and analysis of the model grass Brachypodium distachyon.</title>
        <authorList>
            <consortium name="International Brachypodium Initiative"/>
        </authorList>
    </citation>
    <scope>NUCLEOTIDE SEQUENCE [LARGE SCALE GENOMIC DNA]</scope>
    <source>
        <strain evidence="1 2">Bd21</strain>
    </source>
</reference>
<sequence>MFSTIYPSKLMQPPISTLFFSAIADLVHHRQLHHQPFFQGKIHPTLLLMTYLVLVHQPQLLPNRQKTSQKQRDNLILITTMT</sequence>
<keyword evidence="3" id="KW-1185">Reference proteome</keyword>
<evidence type="ECO:0000313" key="1">
    <source>
        <dbReference type="EMBL" id="KQJ88342.1"/>
    </source>
</evidence>
<proteinExistence type="predicted"/>
<dbReference type="EMBL" id="CM000883">
    <property type="protein sequence ID" value="KQJ88342.1"/>
    <property type="molecule type" value="Genomic_DNA"/>
</dbReference>
<dbReference type="Proteomes" id="UP000008810">
    <property type="component" value="Chromosome 4"/>
</dbReference>
<evidence type="ECO:0000313" key="3">
    <source>
        <dbReference type="Proteomes" id="UP000008810"/>
    </source>
</evidence>
<accession>A0A0Q3EL70</accession>
<reference evidence="2" key="3">
    <citation type="submission" date="2018-08" db="UniProtKB">
        <authorList>
            <consortium name="EnsemblPlants"/>
        </authorList>
    </citation>
    <scope>IDENTIFICATION</scope>
    <source>
        <strain evidence="2">cv. Bd21</strain>
    </source>
</reference>
<dbReference type="InParanoid" id="A0A0Q3EL70"/>
<reference evidence="1" key="2">
    <citation type="submission" date="2017-06" db="EMBL/GenBank/DDBJ databases">
        <title>WGS assembly of Brachypodium distachyon.</title>
        <authorList>
            <consortium name="The International Brachypodium Initiative"/>
            <person name="Lucas S."/>
            <person name="Harmon-Smith M."/>
            <person name="Lail K."/>
            <person name="Tice H."/>
            <person name="Grimwood J."/>
            <person name="Bruce D."/>
            <person name="Barry K."/>
            <person name="Shu S."/>
            <person name="Lindquist E."/>
            <person name="Wang M."/>
            <person name="Pitluck S."/>
            <person name="Vogel J.P."/>
            <person name="Garvin D.F."/>
            <person name="Mockler T.C."/>
            <person name="Schmutz J."/>
            <person name="Rokhsar D."/>
            <person name="Bevan M.W."/>
        </authorList>
    </citation>
    <scope>NUCLEOTIDE SEQUENCE</scope>
    <source>
        <strain evidence="1">Bd21</strain>
    </source>
</reference>
<dbReference type="Gramene" id="KQJ88342">
    <property type="protein sequence ID" value="KQJ88342"/>
    <property type="gene ID" value="BRADI_4g17170v3"/>
</dbReference>
<name>A0A0Q3EL70_BRADI</name>
<evidence type="ECO:0000313" key="2">
    <source>
        <dbReference type="EnsemblPlants" id="KQJ88342"/>
    </source>
</evidence>
<protein>
    <submittedName>
        <fullName evidence="1 2">Uncharacterized protein</fullName>
    </submittedName>
</protein>
<dbReference type="AlphaFoldDB" id="A0A0Q3EL70"/>
<organism evidence="1">
    <name type="scientific">Brachypodium distachyon</name>
    <name type="common">Purple false brome</name>
    <name type="synonym">Trachynia distachya</name>
    <dbReference type="NCBI Taxonomy" id="15368"/>
    <lineage>
        <taxon>Eukaryota</taxon>
        <taxon>Viridiplantae</taxon>
        <taxon>Streptophyta</taxon>
        <taxon>Embryophyta</taxon>
        <taxon>Tracheophyta</taxon>
        <taxon>Spermatophyta</taxon>
        <taxon>Magnoliopsida</taxon>
        <taxon>Liliopsida</taxon>
        <taxon>Poales</taxon>
        <taxon>Poaceae</taxon>
        <taxon>BOP clade</taxon>
        <taxon>Pooideae</taxon>
        <taxon>Stipodae</taxon>
        <taxon>Brachypodieae</taxon>
        <taxon>Brachypodium</taxon>
    </lineage>
</organism>
<gene>
    <name evidence="1" type="ORF">BRADI_4g17170v3</name>
</gene>
<dbReference type="EnsemblPlants" id="KQJ88342">
    <property type="protein sequence ID" value="KQJ88342"/>
    <property type="gene ID" value="BRADI_4g17170v3"/>
</dbReference>